<protein>
    <submittedName>
        <fullName evidence="2">Nuclear transport factor 2 family protein</fullName>
    </submittedName>
</protein>
<sequence length="122" mass="13855">MAEGPEAVLALYGERINNHRFDDLVELISGEATFWFSEGSYSGEAIHRAFERTWGQVADEHYWLEDVRWIALSESAASCIYRFRWRGMVGGGMHEGSGRGTSVLRKEAGGWKIVHEHLSPER</sequence>
<comment type="caution">
    <text evidence="2">The sequence shown here is derived from an EMBL/GenBank/DDBJ whole genome shotgun (WGS) entry which is preliminary data.</text>
</comment>
<dbReference type="SUPFAM" id="SSF54427">
    <property type="entry name" value="NTF2-like"/>
    <property type="match status" value="1"/>
</dbReference>
<evidence type="ECO:0000313" key="2">
    <source>
        <dbReference type="EMBL" id="MCI0128508.1"/>
    </source>
</evidence>
<dbReference type="Pfam" id="PF13474">
    <property type="entry name" value="SnoaL_3"/>
    <property type="match status" value="1"/>
</dbReference>
<dbReference type="InterPro" id="IPR032710">
    <property type="entry name" value="NTF2-like_dom_sf"/>
</dbReference>
<evidence type="ECO:0000313" key="3">
    <source>
        <dbReference type="Proteomes" id="UP001156140"/>
    </source>
</evidence>
<gene>
    <name evidence="2" type="ORF">ML536_16875</name>
</gene>
<dbReference type="AlphaFoldDB" id="A0AA41QQL0"/>
<dbReference type="Proteomes" id="UP001156140">
    <property type="component" value="Unassembled WGS sequence"/>
</dbReference>
<organism evidence="2 3">
    <name type="scientific">Paradevosia shaoguanensis</name>
    <dbReference type="NCBI Taxonomy" id="1335043"/>
    <lineage>
        <taxon>Bacteria</taxon>
        <taxon>Pseudomonadati</taxon>
        <taxon>Pseudomonadota</taxon>
        <taxon>Alphaproteobacteria</taxon>
        <taxon>Hyphomicrobiales</taxon>
        <taxon>Devosiaceae</taxon>
        <taxon>Paradevosia</taxon>
    </lineage>
</organism>
<dbReference type="Gene3D" id="3.10.450.50">
    <property type="match status" value="1"/>
</dbReference>
<keyword evidence="3" id="KW-1185">Reference proteome</keyword>
<feature type="domain" description="SnoaL-like" evidence="1">
    <location>
        <begin position="7"/>
        <end position="120"/>
    </location>
</feature>
<proteinExistence type="predicted"/>
<reference evidence="2" key="1">
    <citation type="submission" date="2022-03" db="EMBL/GenBank/DDBJ databases">
        <title>The complete genome sequence of a Methyloterrigena soli.</title>
        <authorList>
            <person name="Zi Z."/>
        </authorList>
    </citation>
    <scope>NUCLEOTIDE SEQUENCE</scope>
    <source>
        <strain evidence="2">M48</strain>
    </source>
</reference>
<name>A0AA41QQL0_9HYPH</name>
<evidence type="ECO:0000259" key="1">
    <source>
        <dbReference type="Pfam" id="PF13474"/>
    </source>
</evidence>
<dbReference type="InterPro" id="IPR037401">
    <property type="entry name" value="SnoaL-like"/>
</dbReference>
<dbReference type="RefSeq" id="WP_281736649.1">
    <property type="nucleotide sequence ID" value="NZ_JAKETQ010000002.1"/>
</dbReference>
<accession>A0AA41QQL0</accession>
<dbReference type="EMBL" id="JALAZD010000002">
    <property type="protein sequence ID" value="MCI0128508.1"/>
    <property type="molecule type" value="Genomic_DNA"/>
</dbReference>